<keyword evidence="2" id="KW-0472">Membrane</keyword>
<dbReference type="InterPro" id="IPR039568">
    <property type="entry name" value="Peptidase_MA-like_dom"/>
</dbReference>
<evidence type="ECO:0000313" key="5">
    <source>
        <dbReference type="Proteomes" id="UP001551482"/>
    </source>
</evidence>
<protein>
    <recommendedName>
        <fullName evidence="3">Peptidase MA-like domain-containing protein</fullName>
    </recommendedName>
</protein>
<evidence type="ECO:0000256" key="1">
    <source>
        <dbReference type="SAM" id="MobiDB-lite"/>
    </source>
</evidence>
<dbReference type="Pfam" id="PF13485">
    <property type="entry name" value="Peptidase_MA_2"/>
    <property type="match status" value="1"/>
</dbReference>
<dbReference type="EMBL" id="JBEZFP010000123">
    <property type="protein sequence ID" value="MEU8138440.1"/>
    <property type="molecule type" value="Genomic_DNA"/>
</dbReference>
<keyword evidence="5" id="KW-1185">Reference proteome</keyword>
<feature type="domain" description="Peptidase MA-like" evidence="3">
    <location>
        <begin position="490"/>
        <end position="630"/>
    </location>
</feature>
<name>A0ABV3DRS7_9ACTN</name>
<feature type="compositionally biased region" description="Basic and acidic residues" evidence="1">
    <location>
        <begin position="207"/>
        <end position="217"/>
    </location>
</feature>
<keyword evidence="2" id="KW-0812">Transmembrane</keyword>
<feature type="compositionally biased region" description="Low complexity" evidence="1">
    <location>
        <begin position="49"/>
        <end position="69"/>
    </location>
</feature>
<comment type="caution">
    <text evidence="4">The sequence shown here is derived from an EMBL/GenBank/DDBJ whole genome shotgun (WGS) entry which is preliminary data.</text>
</comment>
<dbReference type="RefSeq" id="WP_358361812.1">
    <property type="nucleotide sequence ID" value="NZ_JBEZFP010000123.1"/>
</dbReference>
<feature type="compositionally biased region" description="Low complexity" evidence="1">
    <location>
        <begin position="163"/>
        <end position="173"/>
    </location>
</feature>
<feature type="transmembrane region" description="Helical" evidence="2">
    <location>
        <begin position="134"/>
        <end position="153"/>
    </location>
</feature>
<feature type="region of interest" description="Disordered" evidence="1">
    <location>
        <begin position="1"/>
        <end position="85"/>
    </location>
</feature>
<feature type="region of interest" description="Disordered" evidence="1">
    <location>
        <begin position="163"/>
        <end position="239"/>
    </location>
</feature>
<organism evidence="4 5">
    <name type="scientific">Streptodolium elevatio</name>
    <dbReference type="NCBI Taxonomy" id="3157996"/>
    <lineage>
        <taxon>Bacteria</taxon>
        <taxon>Bacillati</taxon>
        <taxon>Actinomycetota</taxon>
        <taxon>Actinomycetes</taxon>
        <taxon>Kitasatosporales</taxon>
        <taxon>Streptomycetaceae</taxon>
        <taxon>Streptodolium</taxon>
    </lineage>
</organism>
<evidence type="ECO:0000256" key="2">
    <source>
        <dbReference type="SAM" id="Phobius"/>
    </source>
</evidence>
<evidence type="ECO:0000313" key="4">
    <source>
        <dbReference type="EMBL" id="MEU8138440.1"/>
    </source>
</evidence>
<evidence type="ECO:0000259" key="3">
    <source>
        <dbReference type="Pfam" id="PF13485"/>
    </source>
</evidence>
<dbReference type="Proteomes" id="UP001551482">
    <property type="component" value="Unassembled WGS sequence"/>
</dbReference>
<gene>
    <name evidence="4" type="ORF">AB0C36_33700</name>
</gene>
<sequence length="635" mass="66807">MTMDDSAPRPGAEEPAGGGPDQPADDRAAMTPGRIRGTLIEPSATPQWSAQNPYDAAPAASAAPAAPSAPALPAPRAPFDPFAPFGPTAAPDQFFRFTAGPAGTSGYVPYRSPRDPLGLWPHAVANPRRDRHTAAIVVCSLLAAVVTLIAAITQLPDRTGEARAAADAGVATEPGTGLPSDEPADPGGKNPGDDGQDADDGSGGSDGAKDDPGKQDTETPSAAPTSDPDLKGPSASAAQRTAVLDRARTLTAARTSALAANDADAFLTPVDKNNKALVDAERRLFTNLTMVPFDESAWSADEVNDARGETGSSGAWPVTATVGVDFRHKITNVDVLPVVERYVWTLRCASAADPCSLTQVSGARDSNITGPAGYPAPWDVWDLAVERRPHVVVLGPSASAEDLRVRADEAEAAAAYDLERWTGPQGASPGFVITLTRERTTFEKLYSRESPGDWAAGFALPLSAADDIGSIGGSRVVIDLDEMDQDREFARIILRHEMVHALLDPLTRADYDQIPLWAAEGFADWVAQADASIADSYEAHGVGAQIKDGKFTGTLPDDDDFAAEDEKVIDAAYNQAHLAIRYLADTYGADKACAFIADVYMGTSRGVDAAIQTATGQSLSQFEKAWAEWTRENFG</sequence>
<proteinExistence type="predicted"/>
<accession>A0ABV3DRS7</accession>
<keyword evidence="2" id="KW-1133">Transmembrane helix</keyword>
<reference evidence="4 5" key="1">
    <citation type="submission" date="2024-06" db="EMBL/GenBank/DDBJ databases">
        <title>The Natural Products Discovery Center: Release of the First 8490 Sequenced Strains for Exploring Actinobacteria Biosynthetic Diversity.</title>
        <authorList>
            <person name="Kalkreuter E."/>
            <person name="Kautsar S.A."/>
            <person name="Yang D."/>
            <person name="Bader C.D."/>
            <person name="Teijaro C.N."/>
            <person name="Fluegel L."/>
            <person name="Davis C.M."/>
            <person name="Simpson J.R."/>
            <person name="Lauterbach L."/>
            <person name="Steele A.D."/>
            <person name="Gui C."/>
            <person name="Meng S."/>
            <person name="Li G."/>
            <person name="Viehrig K."/>
            <person name="Ye F."/>
            <person name="Su P."/>
            <person name="Kiefer A.F."/>
            <person name="Nichols A."/>
            <person name="Cepeda A.J."/>
            <person name="Yan W."/>
            <person name="Fan B."/>
            <person name="Jiang Y."/>
            <person name="Adhikari A."/>
            <person name="Zheng C.-J."/>
            <person name="Schuster L."/>
            <person name="Cowan T.M."/>
            <person name="Smanski M.J."/>
            <person name="Chevrette M.G."/>
            <person name="De Carvalho L.P.S."/>
            <person name="Shen B."/>
        </authorList>
    </citation>
    <scope>NUCLEOTIDE SEQUENCE [LARGE SCALE GENOMIC DNA]</scope>
    <source>
        <strain evidence="4 5">NPDC048946</strain>
    </source>
</reference>